<dbReference type="PANTHER" id="PTHR47942:SF105">
    <property type="entry name" value="ATPASE EXPRESSION PROTEIN 3"/>
    <property type="match status" value="1"/>
</dbReference>
<feature type="region of interest" description="Disordered" evidence="4">
    <location>
        <begin position="703"/>
        <end position="754"/>
    </location>
</feature>
<sequence>MFTCSACLLRAFQSLSVDTSTCANPRFPVRAAAIFRRNHATLQSVQQGHHRRLLTKTLRAEKRIKGPSWRAEPAVARAASRDAEARRNNRLRLMNNHGKTEVQQSARRELQYLSDPLKLAQTVADKLRDSKFDAALNLVRESDKGVGISRVNIDNTVSWNHLIDWLMQQRRPKDAWKIYNEMKKRGHKPDAHTYTIMLRGYRENYKQTGVVEDAIKVYNSIGAANSAVKPTIIHTNAVLNVCARALFIDSMWVIAGKLPEQGPGAPDHITFTTILNTIHSEVRHRAVKLGASSPDGDYDPQPIFEEAVNDARKLWVDIVSRWRRGLLHLDEQLVCAMGRVLLLSSEPKAYEDVVNLVQQTMGIPRYAGDGTSDKEIEDRRMLTAGAIDELEEVAPSSTDITPRTAQSMPIANIDSSIYAAPGKNTLSMLLEATTALRQIGAGKYYWQLLTSPKGPYKLEADRANIISYMRLLRVSRASQATLDLLLQPRPADVQQQLMSRGTFIIAMSTCYRDKKNPNVFSIANRIIKLMEDSVEAKASEDENQGIWLKFAPSVLEKYLQLALATTKGLHGEPLAKTKEGDLDFERDPSKNNTFVALEKLKPEVTNIMRLIKSHVTELERLQDVKARTKSVQTLLDKRRITPYSVMESMGPMVDFLRTVIGAYDKILRVNERLEDDGMGPLDSSIIEECWSKKRRLAAFLGKVESMTDQSPTGGTAAKPPSRTSSEDEDGDDDGSVVDGTSNRRLDDHYGQRARTLKSIKAARSKVEKKREERNLSRIQKRELAKEERIRAQFPQSVLRPTQDRGPPRKKKFELKGSQRDGTEEKNYKGWGSGFQDLVKSTGKGDVVDLER</sequence>
<evidence type="ECO:0000256" key="2">
    <source>
        <dbReference type="PROSITE-ProRule" id="PRU00708"/>
    </source>
</evidence>
<dbReference type="Proteomes" id="UP000053328">
    <property type="component" value="Unassembled WGS sequence"/>
</dbReference>
<feature type="compositionally biased region" description="Basic and acidic residues" evidence="4">
    <location>
        <begin position="741"/>
        <end position="750"/>
    </location>
</feature>
<dbReference type="AlphaFoldDB" id="A0A0D2BNZ1"/>
<evidence type="ECO:0000256" key="4">
    <source>
        <dbReference type="SAM" id="MobiDB-lite"/>
    </source>
</evidence>
<dbReference type="InterPro" id="IPR002885">
    <property type="entry name" value="PPR_rpt"/>
</dbReference>
<dbReference type="Pfam" id="PF13041">
    <property type="entry name" value="PPR_2"/>
    <property type="match status" value="1"/>
</dbReference>
<dbReference type="OrthoDB" id="185373at2759"/>
<keyword evidence="3" id="KW-0175">Coiled coil</keyword>
<organism evidence="5 6">
    <name type="scientific">Exophiala spinifera</name>
    <dbReference type="NCBI Taxonomy" id="91928"/>
    <lineage>
        <taxon>Eukaryota</taxon>
        <taxon>Fungi</taxon>
        <taxon>Dikarya</taxon>
        <taxon>Ascomycota</taxon>
        <taxon>Pezizomycotina</taxon>
        <taxon>Eurotiomycetes</taxon>
        <taxon>Chaetothyriomycetidae</taxon>
        <taxon>Chaetothyriales</taxon>
        <taxon>Herpotrichiellaceae</taxon>
        <taxon>Exophiala</taxon>
    </lineage>
</organism>
<dbReference type="STRING" id="91928.A0A0D2BNZ1"/>
<evidence type="ECO:0000313" key="6">
    <source>
        <dbReference type="Proteomes" id="UP000053328"/>
    </source>
</evidence>
<dbReference type="VEuPathDB" id="FungiDB:PV08_00825"/>
<evidence type="ECO:0008006" key="7">
    <source>
        <dbReference type="Google" id="ProtNLM"/>
    </source>
</evidence>
<feature type="compositionally biased region" description="Basic and acidic residues" evidence="4">
    <location>
        <begin position="813"/>
        <end position="827"/>
    </location>
</feature>
<protein>
    <recommendedName>
        <fullName evidence="7">Pentatricopeptide repeat protein</fullName>
    </recommendedName>
</protein>
<accession>A0A0D2BNZ1</accession>
<evidence type="ECO:0000256" key="1">
    <source>
        <dbReference type="ARBA" id="ARBA00022737"/>
    </source>
</evidence>
<feature type="repeat" description="PPR" evidence="2">
    <location>
        <begin position="155"/>
        <end position="189"/>
    </location>
</feature>
<feature type="region of interest" description="Disordered" evidence="4">
    <location>
        <begin position="794"/>
        <end position="832"/>
    </location>
</feature>
<feature type="compositionally biased region" description="Acidic residues" evidence="4">
    <location>
        <begin position="726"/>
        <end position="735"/>
    </location>
</feature>
<reference evidence="5 6" key="1">
    <citation type="submission" date="2015-01" db="EMBL/GenBank/DDBJ databases">
        <title>The Genome Sequence of Exophiala spinifera CBS89968.</title>
        <authorList>
            <consortium name="The Broad Institute Genomics Platform"/>
            <person name="Cuomo C."/>
            <person name="de Hoog S."/>
            <person name="Gorbushina A."/>
            <person name="Stielow B."/>
            <person name="Teixiera M."/>
            <person name="Abouelleil A."/>
            <person name="Chapman S.B."/>
            <person name="Priest M."/>
            <person name="Young S.K."/>
            <person name="Wortman J."/>
            <person name="Nusbaum C."/>
            <person name="Birren B."/>
        </authorList>
    </citation>
    <scope>NUCLEOTIDE SEQUENCE [LARGE SCALE GENOMIC DNA]</scope>
    <source>
        <strain evidence="5 6">CBS 89968</strain>
    </source>
</reference>
<dbReference type="RefSeq" id="XP_016240466.1">
    <property type="nucleotide sequence ID" value="XM_016375190.1"/>
</dbReference>
<dbReference type="Gene3D" id="1.25.40.10">
    <property type="entry name" value="Tetratricopeptide repeat domain"/>
    <property type="match status" value="1"/>
</dbReference>
<feature type="coiled-coil region" evidence="3">
    <location>
        <begin position="761"/>
        <end position="788"/>
    </location>
</feature>
<dbReference type="InterPro" id="IPR011990">
    <property type="entry name" value="TPR-like_helical_dom_sf"/>
</dbReference>
<gene>
    <name evidence="5" type="ORF">PV08_00825</name>
</gene>
<dbReference type="HOGENOM" id="CLU_014304_1_0_1"/>
<evidence type="ECO:0000313" key="5">
    <source>
        <dbReference type="EMBL" id="KIW20250.1"/>
    </source>
</evidence>
<dbReference type="InterPro" id="IPR051222">
    <property type="entry name" value="PPR/CCM1_RNA-binding"/>
</dbReference>
<dbReference type="PROSITE" id="PS51375">
    <property type="entry name" value="PPR"/>
    <property type="match status" value="1"/>
</dbReference>
<proteinExistence type="predicted"/>
<dbReference type="GeneID" id="27327908"/>
<dbReference type="PANTHER" id="PTHR47942">
    <property type="entry name" value="TETRATRICOPEPTIDE REPEAT (TPR)-LIKE SUPERFAMILY PROTEIN-RELATED"/>
    <property type="match status" value="1"/>
</dbReference>
<dbReference type="NCBIfam" id="TIGR00756">
    <property type="entry name" value="PPR"/>
    <property type="match status" value="1"/>
</dbReference>
<keyword evidence="1" id="KW-0677">Repeat</keyword>
<dbReference type="EMBL" id="KN847492">
    <property type="protein sequence ID" value="KIW20250.1"/>
    <property type="molecule type" value="Genomic_DNA"/>
</dbReference>
<keyword evidence="6" id="KW-1185">Reference proteome</keyword>
<evidence type="ECO:0000256" key="3">
    <source>
        <dbReference type="SAM" id="Coils"/>
    </source>
</evidence>
<name>A0A0D2BNZ1_9EURO</name>